<accession>A0A853K9F6</accession>
<feature type="domain" description="NAD-dependent epimerase/dehydratase" evidence="1">
    <location>
        <begin position="3"/>
        <end position="213"/>
    </location>
</feature>
<dbReference type="Gene3D" id="3.40.50.720">
    <property type="entry name" value="NAD(P)-binding Rossmann-like Domain"/>
    <property type="match status" value="1"/>
</dbReference>
<dbReference type="Pfam" id="PF01370">
    <property type="entry name" value="Epimerase"/>
    <property type="match status" value="1"/>
</dbReference>
<dbReference type="PANTHER" id="PTHR43245">
    <property type="entry name" value="BIFUNCTIONAL POLYMYXIN RESISTANCE PROTEIN ARNA"/>
    <property type="match status" value="1"/>
</dbReference>
<evidence type="ECO:0000313" key="2">
    <source>
        <dbReference type="EMBL" id="OAG92854.1"/>
    </source>
</evidence>
<comment type="caution">
    <text evidence="2">The sequence shown here is derived from an EMBL/GenBank/DDBJ whole genome shotgun (WGS) entry which is preliminary data.</text>
</comment>
<protein>
    <submittedName>
        <fullName evidence="2">Epimerase</fullName>
    </submittedName>
</protein>
<sequence>MRILILGGTAFLGRHLVDVALTNGHEVTLFNRGQTNPELYSNVENLRGDRDGNLDALRGRNWDAVIDTSGYVSRIVRQSVEMLKDAVIHYTFVSSISVYVDFSQAGMDEDAPVGTLEDETTENVAEHYGALKAQCEREVQSTFGDRALVVRPGLIVGPHDPTDRFTSWVRRFGQGGEVLVPGRRDYPIQFIDGRDLAEWIIQMVEHKMSGVYNATGPEKVLTMEDFIENLRDAIPSAGSAMWVSEVFLQSQGVKEWAELPLWISDKTGWPGFTTVNVKRAIAQGLTCRPLLETVRDTLRWDQTRPQDSNLKAGLSHERELDLLRTWKAWDAR</sequence>
<dbReference type="Proteomes" id="UP000077421">
    <property type="component" value="Unassembled WGS sequence"/>
</dbReference>
<proteinExistence type="predicted"/>
<gene>
    <name evidence="2" type="ORF">AYW79_13010</name>
</gene>
<evidence type="ECO:0000259" key="1">
    <source>
        <dbReference type="Pfam" id="PF01370"/>
    </source>
</evidence>
<organism evidence="2 3">
    <name type="scientific">Ferroacidibacillus organovorans</name>
    <dbReference type="NCBI Taxonomy" id="1765683"/>
    <lineage>
        <taxon>Bacteria</taxon>
        <taxon>Bacillati</taxon>
        <taxon>Bacillota</taxon>
        <taxon>Bacilli</taxon>
        <taxon>Bacillales</taxon>
        <taxon>Alicyclobacillaceae</taxon>
        <taxon>Ferroacidibacillus</taxon>
    </lineage>
</organism>
<dbReference type="OrthoDB" id="9809586at2"/>
<dbReference type="InterPro" id="IPR050177">
    <property type="entry name" value="Lipid_A_modif_metabolic_enz"/>
</dbReference>
<evidence type="ECO:0000313" key="3">
    <source>
        <dbReference type="Proteomes" id="UP000077421"/>
    </source>
</evidence>
<name>A0A853K9F6_9BACL</name>
<dbReference type="SUPFAM" id="SSF51735">
    <property type="entry name" value="NAD(P)-binding Rossmann-fold domains"/>
    <property type="match status" value="1"/>
</dbReference>
<dbReference type="RefSeq" id="WP_067566746.1">
    <property type="nucleotide sequence ID" value="NZ_LSUQ01000059.1"/>
</dbReference>
<dbReference type="AlphaFoldDB" id="A0A853K9F6"/>
<dbReference type="InterPro" id="IPR036291">
    <property type="entry name" value="NAD(P)-bd_dom_sf"/>
</dbReference>
<dbReference type="InterPro" id="IPR001509">
    <property type="entry name" value="Epimerase_deHydtase"/>
</dbReference>
<dbReference type="PANTHER" id="PTHR43245:SF13">
    <property type="entry name" value="UDP-D-APIOSE_UDP-D-XYLOSE SYNTHASE 2"/>
    <property type="match status" value="1"/>
</dbReference>
<reference evidence="2 3" key="1">
    <citation type="submission" date="2016-02" db="EMBL/GenBank/DDBJ databases">
        <title>Draft genome sequence of Acidibacillus ferrooxidans SLC66.</title>
        <authorList>
            <person name="Oliveira G."/>
            <person name="Nancucheo I."/>
            <person name="Dall'Agnol H."/>
            <person name="Johnson B."/>
            <person name="Oliveira R."/>
            <person name="Nunes G.L."/>
            <person name="Tzotzos G."/>
            <person name="Orellana S.C."/>
            <person name="Salim A.C."/>
            <person name="Araujo F.M."/>
        </authorList>
    </citation>
    <scope>NUCLEOTIDE SEQUENCE [LARGE SCALE GENOMIC DNA]</scope>
    <source>
        <strain evidence="2 3">SLC66</strain>
    </source>
</reference>
<dbReference type="EMBL" id="LSUQ01000059">
    <property type="protein sequence ID" value="OAG92854.1"/>
    <property type="molecule type" value="Genomic_DNA"/>
</dbReference>